<dbReference type="SMART" id="SM00146">
    <property type="entry name" value="PI3Kc"/>
    <property type="match status" value="1"/>
</dbReference>
<dbReference type="FunFam" id="1.10.1070.11:FF:000005">
    <property type="entry name" value="Phosphatidylinositol 4-kinase, catalytic, alpha"/>
    <property type="match status" value="1"/>
</dbReference>
<evidence type="ECO:0000256" key="11">
    <source>
        <dbReference type="ARBA" id="ARBA00022840"/>
    </source>
</evidence>
<keyword evidence="9" id="KW-0547">Nucleotide-binding</keyword>
<evidence type="ECO:0000256" key="2">
    <source>
        <dbReference type="ARBA" id="ARBA00004496"/>
    </source>
</evidence>
<evidence type="ECO:0000256" key="15">
    <source>
        <dbReference type="ARBA" id="ARBA00062776"/>
    </source>
</evidence>
<dbReference type="SUPFAM" id="SSF56112">
    <property type="entry name" value="Protein kinase-like (PK-like)"/>
    <property type="match status" value="1"/>
</dbReference>
<keyword evidence="5" id="KW-1003">Cell membrane</keyword>
<dbReference type="Pfam" id="PF00613">
    <property type="entry name" value="PI3Ka"/>
    <property type="match status" value="1"/>
</dbReference>
<dbReference type="SMART" id="SM00145">
    <property type="entry name" value="PI3Ka"/>
    <property type="match status" value="1"/>
</dbReference>
<feature type="domain" description="PI3K/PI4K catalytic" evidence="17">
    <location>
        <begin position="1870"/>
        <end position="2135"/>
    </location>
</feature>
<dbReference type="InterPro" id="IPR011009">
    <property type="entry name" value="Kinase-like_dom_sf"/>
</dbReference>
<keyword evidence="6" id="KW-0963">Cytoplasm</keyword>
<dbReference type="PROSITE" id="PS50290">
    <property type="entry name" value="PI3_4_KINASE_3"/>
    <property type="match status" value="1"/>
</dbReference>
<dbReference type="InterPro" id="IPR016024">
    <property type="entry name" value="ARM-type_fold"/>
</dbReference>
<evidence type="ECO:0000256" key="7">
    <source>
        <dbReference type="ARBA" id="ARBA00022553"/>
    </source>
</evidence>
<dbReference type="EC" id="2.7.1.67" evidence="4"/>
<evidence type="ECO:0000256" key="8">
    <source>
        <dbReference type="ARBA" id="ARBA00022679"/>
    </source>
</evidence>
<keyword evidence="10" id="KW-0418">Kinase</keyword>
<evidence type="ECO:0000256" key="6">
    <source>
        <dbReference type="ARBA" id="ARBA00022490"/>
    </source>
</evidence>
<dbReference type="FunCoup" id="A0A6I8VH42">
    <property type="interactions" value="2266"/>
</dbReference>
<evidence type="ECO:0000256" key="16">
    <source>
        <dbReference type="ARBA" id="ARBA00067500"/>
    </source>
</evidence>
<dbReference type="PROSITE" id="PS00916">
    <property type="entry name" value="PI3_4_KINASE_2"/>
    <property type="match status" value="1"/>
</dbReference>
<evidence type="ECO:0000259" key="17">
    <source>
        <dbReference type="PROSITE" id="PS50290"/>
    </source>
</evidence>
<dbReference type="GO" id="GO:0004430">
    <property type="term" value="F:1-phosphatidylinositol 4-kinase activity"/>
    <property type="evidence" value="ECO:0007669"/>
    <property type="project" value="UniProtKB-EC"/>
</dbReference>
<evidence type="ECO:0000256" key="9">
    <source>
        <dbReference type="ARBA" id="ARBA00022741"/>
    </source>
</evidence>
<comment type="subunit">
    <text evidence="15">Component of a phosphatidylinositol 4-kinase (PI4K) complex, composed of PI4KA, EFR3 (EFR3A or EFR3B), TTC7 (TTC7A or TTC7B) and HYCC (HYCC1 or HYCC2). Interacts with TMEM150A; regulating recruitment to the plasma membrane. Interacts with TTC7A.</text>
</comment>
<comment type="function">
    <text evidence="14">Acts on phosphatidylinositol (PtdIns) in the first committed step in the production of the second messenger inositol-1,4,5,-trisphosphate.</text>
</comment>
<dbReference type="GO" id="GO:0005524">
    <property type="term" value="F:ATP binding"/>
    <property type="evidence" value="ECO:0007669"/>
    <property type="project" value="UniProtKB-KW"/>
</dbReference>
<dbReference type="PROSITE" id="PS51545">
    <property type="entry name" value="PIK_HELICAL"/>
    <property type="match status" value="1"/>
</dbReference>
<accession>A0A6I8VH42</accession>
<dbReference type="SUPFAM" id="SSF48371">
    <property type="entry name" value="ARM repeat"/>
    <property type="match status" value="2"/>
</dbReference>
<evidence type="ECO:0000313" key="19">
    <source>
        <dbReference type="Proteomes" id="UP000001819"/>
    </source>
</evidence>
<dbReference type="InterPro" id="IPR045495">
    <property type="entry name" value="PI4K_N"/>
</dbReference>
<dbReference type="InterPro" id="IPR018936">
    <property type="entry name" value="PI3/4_kinase_CS"/>
</dbReference>
<dbReference type="InterPro" id="IPR001263">
    <property type="entry name" value="PI3K_accessory_dom"/>
</dbReference>
<keyword evidence="8" id="KW-0808">Transferase</keyword>
<evidence type="ECO:0000256" key="1">
    <source>
        <dbReference type="ARBA" id="ARBA00004236"/>
    </source>
</evidence>
<dbReference type="PANTHER" id="PTHR10048">
    <property type="entry name" value="PHOSPHATIDYLINOSITOL KINASE"/>
    <property type="match status" value="1"/>
</dbReference>
<keyword evidence="11" id="KW-0067">ATP-binding</keyword>
<keyword evidence="7" id="KW-0597">Phosphoprotein</keyword>
<dbReference type="InterPro" id="IPR042236">
    <property type="entry name" value="PI3K_accessory_sf"/>
</dbReference>
<keyword evidence="12" id="KW-0443">Lipid metabolism</keyword>
<evidence type="ECO:0000256" key="12">
    <source>
        <dbReference type="ARBA" id="ARBA00023098"/>
    </source>
</evidence>
<dbReference type="FunFam" id="1.25.40.70:FF:000002">
    <property type="entry name" value="Phosphatidylinositol 4-kinase, catalytic, alpha"/>
    <property type="match status" value="1"/>
</dbReference>
<dbReference type="InterPro" id="IPR036940">
    <property type="entry name" value="PI3/4_kinase_cat_sf"/>
</dbReference>
<keyword evidence="13" id="KW-0472">Membrane</keyword>
<evidence type="ECO:0000256" key="14">
    <source>
        <dbReference type="ARBA" id="ARBA00056014"/>
    </source>
</evidence>
<dbReference type="GO" id="GO:0005737">
    <property type="term" value="C:cytoplasm"/>
    <property type="evidence" value="ECO:0007669"/>
    <property type="project" value="UniProtKB-SubCell"/>
</dbReference>
<dbReference type="Pfam" id="PF00454">
    <property type="entry name" value="PI3_PI4_kinase"/>
    <property type="match status" value="1"/>
</dbReference>
<dbReference type="Gene3D" id="1.10.1070.11">
    <property type="entry name" value="Phosphatidylinositol 3-/4-kinase, catalytic domain"/>
    <property type="match status" value="1"/>
</dbReference>
<dbReference type="CDD" id="cd00871">
    <property type="entry name" value="PI4Ka"/>
    <property type="match status" value="1"/>
</dbReference>
<dbReference type="RefSeq" id="XP_015041236.2">
    <property type="nucleotide sequence ID" value="XM_015185750.2"/>
</dbReference>
<name>A0A6I8VH42_DROPS</name>
<evidence type="ECO:0000256" key="5">
    <source>
        <dbReference type="ARBA" id="ARBA00022475"/>
    </source>
</evidence>
<comment type="similarity">
    <text evidence="3">Belongs to the PI3/PI4-kinase family. Type III PI4K subfamily.</text>
</comment>
<dbReference type="Proteomes" id="UP000001819">
    <property type="component" value="Chromosome X"/>
</dbReference>
<protein>
    <recommendedName>
        <fullName evidence="16">Phosphatidylinositol 4-kinase alpha</fullName>
        <ecNumber evidence="4">2.7.1.67</ecNumber>
    </recommendedName>
</protein>
<sequence>MTMTASDKYTYQRAVLCLARVLAGIQPTPWEKVQTLFRYCPQENAAGVFCLDTRAQDAVIALGIYFLESGCQHESQIVPYLLRLAKCLPKAVWIDDARSSKIERVRIPSAEKFSFCLNTLLSDIAAKCPDSREEIILNQVETLGALANIVKSSRDSSSAPPPIILCKATVPLLFGLARSMGRYASNDPPLLCRIFPPELLPIQRVSGRDGTASSSASGTCGGSFSSSERLAATANHQFRPIIPRSMSGSLAAHYHQHFDDGRQRHLGYGFQSNSKQKPSLNSYCSVPYDPRTHFFTRYGSSFNQFPNMRVCESPTKGGPRPLYRVPPFPIQHLQTIFAVSKKLLTKDTLEHLDEQASDIFSLHQIKGYCYKSFSETLNLVLVTLLRELLQHQVDLPTPFTKDVQEFVKRLFLNGQTELQNKQQDQERERREENGITVVNKYKVNVMANAACVDLLVWAIRDETVDVDYTVPSLQNGLQFLLKKEADKLCGRLSQKLNLVLSHKIVMDHMPLLMVCLEGLGKLAQKFPNIAGTSISYLRDFLVDPSPILGKLHAHAMQTLALQKKEKELTPFKIVVQHSDSRAVVDILTDNQKHAAGGGPSGGGRSGHVAFEALRDAAIENLSIALRAAHTLDQFCVPALVANVSNRLFTAEKHESESNLVSLNIIVMLGHVAVALKDTSKTTQNILQFFIQRFCKVPSEQNALIVDQLGCMIISQCETHVFDEIMKMFSRVTVQSASLAYTSDPEHRKKFHHVSDAVVNALGNIAANIQGDSEMLELLGKLLELFVQIGLDGERSYDNTPGAQKASSRAGNLGMLIPVIAVLVRRLPPIKNPRQRLHKLFKDFWAYCVVMGFTNARLWPADWYQGVQQIAAKSPLLISQTAHKSDMRELNYTLAIKSDSVNELRSQILVLLEHSSDNVATAINKLTFAQCTYLLSVYWLEMLRVENADEPSLEPIMSYLCDTALQRDKTGIWQCVKCVADQVFEKFRNVLYAHDEIREKVLESQATLLLVYFNHIHKQIQLVADQYLSQLVDRFPHLLWNRRVLWCMLDILQLLAYSLTLDPNEETPTLRVVSTPYTLQLMDSLPARELRLKDFADRCQGIVNEAMKWAPRSTRSHLQEYPNQIPTPALAHHSGLALAIDSVVNSSYLHPGNALGTLSKRPSCVNSDTPRFVSVLCLRSKYAGEISGLLSVLSEQDKAGLAERLVSDVWEACRDKSDARHRGALWRATAYLIICAEVDRKLLHAVASSQLELFTESVMETAVECWQWVLTARQDLELCFIQEMVSAWQTTFEKRMGLFALEQEVTHPLAAYEGCKLVSSPILIVPHLIWLQLLSEMVDTAKYCNRDKVEMFCLLLHRCLPILKSSRQNRQVATVGCRFKLLQCGLSLLQGNTIPKSLARNILRERIYSNALDYFCGPPTCPVQSRDQLLDDIMILLKFWQTMRSEKKHLVTSEVGDYDMAGHASGSSNQMLGVKANPETASLISGGADYSMRSMSASGNVTGGSSGWYNTIPHSTSTLSKRSNRSKRLQYQKDSYDKDYMKKRNLILELLAVELEFLITWYNPNSLPDLIVPGEEQITEWRNRPYKVNVWRDYARLAWCYNPSLAVFLPQRIKNAEIIDEEVSRLVCSDPIAVCHIPEALKYLCTTKNLLQESPDLVYILSWSPVTPIQALSYFSRQYPSHPLTAQYAVKSLSSFPAESVLPYIPQLVQALRHDTMGYVVEFIKNISKRSQIVAHQLIWNMQTNMYMDEDQMHRDPNLYEALDLLSQNIIASFSGAAKRFYEREFDFFGKITAVSGEIRSFAKGMERKNACLAALSRIKVQSGCYLPSNPEAMVLDIDYSSGTPMQSAAKAPYLARFRVYRCGITELETRAMEVSNNPNSQEDAKITLGVESWQAAIFKVGDDVRQDMLALQVITIFKNIFQQVGLDLFLFPYRVVATAPGCGVIECVPNAKSRDQLGRQTDSGLSEYFQHQYGDESSKEFQAARANFVKSMAAYSLIGYLLQIKDRHNGNIMIDKDGHIIHIDFGFMFESSPGGNIGFEPDMKLTDEMVMIMGGKMDSPAFKWFCELCVQAFLAVRPYQDAIVSLVSLMLDTGLPCFRGQTINLLKQRFVATKNNKEAAAHMLSVIRNSYQNFRTRTYDMIQYYQNQIPY</sequence>
<proteinExistence type="inferred from homology"/>
<evidence type="ECO:0000256" key="13">
    <source>
        <dbReference type="ARBA" id="ARBA00023136"/>
    </source>
</evidence>
<evidence type="ECO:0000259" key="18">
    <source>
        <dbReference type="PROSITE" id="PS51545"/>
    </source>
</evidence>
<organism evidence="19 20">
    <name type="scientific">Drosophila pseudoobscura pseudoobscura</name>
    <name type="common">Fruit fly</name>
    <dbReference type="NCBI Taxonomy" id="46245"/>
    <lineage>
        <taxon>Eukaryota</taxon>
        <taxon>Metazoa</taxon>
        <taxon>Ecdysozoa</taxon>
        <taxon>Arthropoda</taxon>
        <taxon>Hexapoda</taxon>
        <taxon>Insecta</taxon>
        <taxon>Pterygota</taxon>
        <taxon>Neoptera</taxon>
        <taxon>Endopterygota</taxon>
        <taxon>Diptera</taxon>
        <taxon>Brachycera</taxon>
        <taxon>Muscomorpha</taxon>
        <taxon>Ephydroidea</taxon>
        <taxon>Drosophilidae</taxon>
        <taxon>Drosophila</taxon>
        <taxon>Sophophora</taxon>
    </lineage>
</organism>
<dbReference type="InterPro" id="IPR000403">
    <property type="entry name" value="PI3/4_kinase_cat_dom"/>
</dbReference>
<dbReference type="CDD" id="cd05167">
    <property type="entry name" value="PI4Kc_III_alpha"/>
    <property type="match status" value="1"/>
</dbReference>
<dbReference type="GO" id="GO:0048015">
    <property type="term" value="P:phosphatidylinositol-mediated signaling"/>
    <property type="evidence" value="ECO:0007669"/>
    <property type="project" value="TreeGrafter"/>
</dbReference>
<gene>
    <name evidence="20" type="primary">Pi4KIIIalpha</name>
</gene>
<evidence type="ECO:0000256" key="4">
    <source>
        <dbReference type="ARBA" id="ARBA00012169"/>
    </source>
</evidence>
<dbReference type="ExpressionAtlas" id="A0A6I8VH42">
    <property type="expression patterns" value="baseline"/>
</dbReference>
<evidence type="ECO:0000256" key="10">
    <source>
        <dbReference type="ARBA" id="ARBA00022777"/>
    </source>
</evidence>
<dbReference type="Gene3D" id="3.30.1010.10">
    <property type="entry name" value="Phosphatidylinositol 3-kinase Catalytic Subunit, Chain A, domain 4"/>
    <property type="match status" value="1"/>
</dbReference>
<dbReference type="InParanoid" id="A0A6I8VH42"/>
<dbReference type="GO" id="GO:0046854">
    <property type="term" value="P:phosphatidylinositol phosphate biosynthetic process"/>
    <property type="evidence" value="ECO:0007669"/>
    <property type="project" value="InterPro"/>
</dbReference>
<feature type="domain" description="PIK helical" evidence="18">
    <location>
        <begin position="1590"/>
        <end position="1765"/>
    </location>
</feature>
<evidence type="ECO:0000256" key="3">
    <source>
        <dbReference type="ARBA" id="ARBA00006209"/>
    </source>
</evidence>
<dbReference type="GO" id="GO:0005886">
    <property type="term" value="C:plasma membrane"/>
    <property type="evidence" value="ECO:0007669"/>
    <property type="project" value="UniProtKB-SubCell"/>
</dbReference>
<keyword evidence="19" id="KW-1185">Reference proteome</keyword>
<dbReference type="PROSITE" id="PS00915">
    <property type="entry name" value="PI3_4_KINASE_1"/>
    <property type="match status" value="1"/>
</dbReference>
<reference evidence="20" key="1">
    <citation type="submission" date="2025-08" db="UniProtKB">
        <authorList>
            <consortium name="RefSeq"/>
        </authorList>
    </citation>
    <scope>IDENTIFICATION</scope>
    <source>
        <strain evidence="20">MV-25-SWS-2005</strain>
        <tissue evidence="20">Whole body</tissue>
    </source>
</reference>
<dbReference type="PANTHER" id="PTHR10048:SF15">
    <property type="entry name" value="PHOSPHATIDYLINOSITOL 4-KINASE ALPHA"/>
    <property type="match status" value="1"/>
</dbReference>
<dbReference type="InterPro" id="IPR015433">
    <property type="entry name" value="PI3/4_kinase"/>
</dbReference>
<dbReference type="Gene3D" id="1.25.40.70">
    <property type="entry name" value="Phosphatidylinositol 3-kinase, accessory domain (PIK)"/>
    <property type="match status" value="1"/>
</dbReference>
<dbReference type="Pfam" id="PF19274">
    <property type="entry name" value="PI4K_N"/>
    <property type="match status" value="3"/>
</dbReference>
<comment type="subcellular location">
    <subcellularLocation>
        <location evidence="1">Cell membrane</location>
    </subcellularLocation>
    <subcellularLocation>
        <location evidence="2">Cytoplasm</location>
    </subcellularLocation>
</comment>
<evidence type="ECO:0000313" key="20">
    <source>
        <dbReference type="RefSeq" id="XP_015041236.2"/>
    </source>
</evidence>
<dbReference type="FunFam" id="3.30.1010.10:FF:000009">
    <property type="entry name" value="Phosphatidylinositol 4-kinase, catalytic, alpha"/>
    <property type="match status" value="1"/>
</dbReference>